<evidence type="ECO:0000313" key="1">
    <source>
        <dbReference type="EMBL" id="CAG8596967.1"/>
    </source>
</evidence>
<evidence type="ECO:0000313" key="2">
    <source>
        <dbReference type="Proteomes" id="UP000789920"/>
    </source>
</evidence>
<name>A0ACA9MLT5_9GLOM</name>
<comment type="caution">
    <text evidence="1">The sequence shown here is derived from an EMBL/GenBank/DDBJ whole genome shotgun (WGS) entry which is preliminary data.</text>
</comment>
<protein>
    <submittedName>
        <fullName evidence="1">33164_t:CDS:1</fullName>
    </submittedName>
</protein>
<organism evidence="1 2">
    <name type="scientific">Racocetra persica</name>
    <dbReference type="NCBI Taxonomy" id="160502"/>
    <lineage>
        <taxon>Eukaryota</taxon>
        <taxon>Fungi</taxon>
        <taxon>Fungi incertae sedis</taxon>
        <taxon>Mucoromycota</taxon>
        <taxon>Glomeromycotina</taxon>
        <taxon>Glomeromycetes</taxon>
        <taxon>Diversisporales</taxon>
        <taxon>Gigasporaceae</taxon>
        <taxon>Racocetra</taxon>
    </lineage>
</organism>
<gene>
    <name evidence="1" type="ORF">RPERSI_LOCUS5769</name>
</gene>
<accession>A0ACA9MLT5</accession>
<proteinExistence type="predicted"/>
<dbReference type="Proteomes" id="UP000789920">
    <property type="component" value="Unassembled WGS sequence"/>
</dbReference>
<sequence>MAVKNDIEHNGTIKDKYKVSTLAKMNKIHDLAKLNQNEIVEKDEYKTSNNYRKL</sequence>
<reference evidence="1" key="1">
    <citation type="submission" date="2021-06" db="EMBL/GenBank/DDBJ databases">
        <authorList>
            <person name="Kallberg Y."/>
            <person name="Tangrot J."/>
            <person name="Rosling A."/>
        </authorList>
    </citation>
    <scope>NUCLEOTIDE SEQUENCE</scope>
    <source>
        <strain evidence="1">MA461A</strain>
    </source>
</reference>
<keyword evidence="2" id="KW-1185">Reference proteome</keyword>
<feature type="non-terminal residue" evidence="1">
    <location>
        <position position="54"/>
    </location>
</feature>
<dbReference type="EMBL" id="CAJVQC010008802">
    <property type="protein sequence ID" value="CAG8596967.1"/>
    <property type="molecule type" value="Genomic_DNA"/>
</dbReference>